<gene>
    <name evidence="1" type="ORF">GCM10010124_16830</name>
</gene>
<comment type="caution">
    <text evidence="1">The sequence shown here is derived from an EMBL/GenBank/DDBJ whole genome shotgun (WGS) entry which is preliminary data.</text>
</comment>
<reference evidence="1" key="2">
    <citation type="submission" date="2020-09" db="EMBL/GenBank/DDBJ databases">
        <authorList>
            <person name="Sun Q."/>
            <person name="Ohkuma M."/>
        </authorList>
    </citation>
    <scope>NUCLEOTIDE SEQUENCE</scope>
    <source>
        <strain evidence="1">JCM 3091</strain>
    </source>
</reference>
<keyword evidence="2" id="KW-1185">Reference proteome</keyword>
<evidence type="ECO:0000313" key="1">
    <source>
        <dbReference type="EMBL" id="GGK24929.1"/>
    </source>
</evidence>
<dbReference type="Proteomes" id="UP000662200">
    <property type="component" value="Unassembled WGS sequence"/>
</dbReference>
<organism evidence="1 2">
    <name type="scientific">Pilimelia terevasa</name>
    <dbReference type="NCBI Taxonomy" id="53372"/>
    <lineage>
        <taxon>Bacteria</taxon>
        <taxon>Bacillati</taxon>
        <taxon>Actinomycetota</taxon>
        <taxon>Actinomycetes</taxon>
        <taxon>Micromonosporales</taxon>
        <taxon>Micromonosporaceae</taxon>
        <taxon>Pilimelia</taxon>
    </lineage>
</organism>
<accession>A0A8J3BME3</accession>
<reference evidence="1" key="1">
    <citation type="journal article" date="2014" name="Int. J. Syst. Evol. Microbiol.">
        <title>Complete genome sequence of Corynebacterium casei LMG S-19264T (=DSM 44701T), isolated from a smear-ripened cheese.</title>
        <authorList>
            <consortium name="US DOE Joint Genome Institute (JGI-PGF)"/>
            <person name="Walter F."/>
            <person name="Albersmeier A."/>
            <person name="Kalinowski J."/>
            <person name="Ruckert C."/>
        </authorList>
    </citation>
    <scope>NUCLEOTIDE SEQUENCE</scope>
    <source>
        <strain evidence="1">JCM 3091</strain>
    </source>
</reference>
<name>A0A8J3BME3_9ACTN</name>
<evidence type="ECO:0000313" key="2">
    <source>
        <dbReference type="Proteomes" id="UP000662200"/>
    </source>
</evidence>
<proteinExistence type="predicted"/>
<sequence length="77" mass="8580">MLTFGDVLMLDARQYRDVQGSIMVEILAVGDLRADEDGYWLPVKCNHMTPDGRAEVRFIEIKSASVPHARSRAAASM</sequence>
<dbReference type="EMBL" id="BMQC01000004">
    <property type="protein sequence ID" value="GGK24929.1"/>
    <property type="molecule type" value="Genomic_DNA"/>
</dbReference>
<protein>
    <submittedName>
        <fullName evidence="1">Uncharacterized protein</fullName>
    </submittedName>
</protein>
<dbReference type="AlphaFoldDB" id="A0A8J3BME3"/>